<organism evidence="3 4">
    <name type="scientific">Litoribrevibacter euphylliae</name>
    <dbReference type="NCBI Taxonomy" id="1834034"/>
    <lineage>
        <taxon>Bacteria</taxon>
        <taxon>Pseudomonadati</taxon>
        <taxon>Pseudomonadota</taxon>
        <taxon>Gammaproteobacteria</taxon>
        <taxon>Oceanospirillales</taxon>
        <taxon>Oceanospirillaceae</taxon>
        <taxon>Litoribrevibacter</taxon>
    </lineage>
</organism>
<dbReference type="Pfam" id="PF00067">
    <property type="entry name" value="p450"/>
    <property type="match status" value="1"/>
</dbReference>
<dbReference type="InterPro" id="IPR036396">
    <property type="entry name" value="Cyt_P450_sf"/>
</dbReference>
<comment type="caution">
    <text evidence="3">The sequence shown here is derived from an EMBL/GenBank/DDBJ whole genome shotgun (WGS) entry which is preliminary data.</text>
</comment>
<feature type="compositionally biased region" description="Basic residues" evidence="2">
    <location>
        <begin position="477"/>
        <end position="488"/>
    </location>
</feature>
<dbReference type="InterPro" id="IPR050121">
    <property type="entry name" value="Cytochrome_P450_monoxygenase"/>
</dbReference>
<dbReference type="Proteomes" id="UP001595476">
    <property type="component" value="Unassembled WGS sequence"/>
</dbReference>
<evidence type="ECO:0000256" key="1">
    <source>
        <dbReference type="ARBA" id="ARBA00010617"/>
    </source>
</evidence>
<proteinExistence type="inferred from homology"/>
<evidence type="ECO:0000313" key="4">
    <source>
        <dbReference type="Proteomes" id="UP001595476"/>
    </source>
</evidence>
<sequence length="488" mass="56005">MIPLIDKFLWKGSEHVYSVPWLRNRIEYSSDPQRVRAYLKGKKFTRSQLSMDMLTRFHLSNNSIVVSHDEHAHFLRALFLERMPAPECYPDMAKKLVDQVFKAKEPVDTTECMPLSGEMIREVYISLLSNLLGVNVLTPLHDYINTIEFKPGTRPMHLDGIMYAFGLQLPGFGPMRTLVNWVFFKGDHYTRKIAQTLEQMVFDFSTAKPNSWYATLLDLKTSKRITSEQFRGEITSTLVSAFALSSALTSMLLCLAARPEYIRSIQLNEGFAKHFVNEVLRLYPPFRQFGYEEKGIWSEKSKTSNQEATDFMVTVYGLHRNEDIWEDADQFKPERFLNPGSAGGCKFLPFGMSKRSCVGRLYSMRLLVEVLKYVCSEKTALTLSLPKDFEADYMGLPEGASGRLVSFPIDDRICFSWPHAEARSTPSMDEPTVNTMSNTMSNTQEVQRCPYSSDQNRLAKHKDNVQQLRANRESAVNHKRTTNIKRPT</sequence>
<dbReference type="EMBL" id="JBHRSZ010000009">
    <property type="protein sequence ID" value="MFC3153213.1"/>
    <property type="molecule type" value="Genomic_DNA"/>
</dbReference>
<dbReference type="SUPFAM" id="SSF48264">
    <property type="entry name" value="Cytochrome P450"/>
    <property type="match status" value="1"/>
</dbReference>
<dbReference type="InterPro" id="IPR002401">
    <property type="entry name" value="Cyt_P450_E_grp-I"/>
</dbReference>
<keyword evidence="4" id="KW-1185">Reference proteome</keyword>
<gene>
    <name evidence="3" type="ORF">ACFOEK_19395</name>
</gene>
<feature type="region of interest" description="Disordered" evidence="2">
    <location>
        <begin position="469"/>
        <end position="488"/>
    </location>
</feature>
<dbReference type="CDD" id="cd00302">
    <property type="entry name" value="cytochrome_P450"/>
    <property type="match status" value="1"/>
</dbReference>
<dbReference type="Gene3D" id="1.10.630.10">
    <property type="entry name" value="Cytochrome P450"/>
    <property type="match status" value="1"/>
</dbReference>
<accession>A0ABV7HHB9</accession>
<comment type="similarity">
    <text evidence="1">Belongs to the cytochrome P450 family.</text>
</comment>
<evidence type="ECO:0000313" key="3">
    <source>
        <dbReference type="EMBL" id="MFC3153213.1"/>
    </source>
</evidence>
<reference evidence="4" key="1">
    <citation type="journal article" date="2019" name="Int. J. Syst. Evol. Microbiol.">
        <title>The Global Catalogue of Microorganisms (GCM) 10K type strain sequencing project: providing services to taxonomists for standard genome sequencing and annotation.</title>
        <authorList>
            <consortium name="The Broad Institute Genomics Platform"/>
            <consortium name="The Broad Institute Genome Sequencing Center for Infectious Disease"/>
            <person name="Wu L."/>
            <person name="Ma J."/>
        </authorList>
    </citation>
    <scope>NUCLEOTIDE SEQUENCE [LARGE SCALE GENOMIC DNA]</scope>
    <source>
        <strain evidence="4">KCTC 52438</strain>
    </source>
</reference>
<dbReference type="PANTHER" id="PTHR24305:SF166">
    <property type="entry name" value="CYTOCHROME P450 12A4, MITOCHONDRIAL-RELATED"/>
    <property type="match status" value="1"/>
</dbReference>
<evidence type="ECO:0000256" key="2">
    <source>
        <dbReference type="SAM" id="MobiDB-lite"/>
    </source>
</evidence>
<dbReference type="InterPro" id="IPR001128">
    <property type="entry name" value="Cyt_P450"/>
</dbReference>
<dbReference type="PRINTS" id="PR00463">
    <property type="entry name" value="EP450I"/>
</dbReference>
<name>A0ABV7HHB9_9GAMM</name>
<protein>
    <submittedName>
        <fullName evidence="3">Cytochrome P450</fullName>
    </submittedName>
</protein>
<dbReference type="PANTHER" id="PTHR24305">
    <property type="entry name" value="CYTOCHROME P450"/>
    <property type="match status" value="1"/>
</dbReference>
<dbReference type="RefSeq" id="WP_386723137.1">
    <property type="nucleotide sequence ID" value="NZ_JBHRSZ010000009.1"/>
</dbReference>